<evidence type="ECO:0000256" key="1">
    <source>
        <dbReference type="ARBA" id="ARBA00022475"/>
    </source>
</evidence>
<feature type="compositionally biased region" description="Polar residues" evidence="5">
    <location>
        <begin position="75"/>
        <end position="85"/>
    </location>
</feature>
<sequence>MKGQSYFIFALIFALVIAIFAVINVDPVEVNYLFGTGEAPLILVILFSVLMGGLVTGAFGAVRVFRLQREVKALKSQQTTPTARPTSGKEEKEKDINDSKVEG</sequence>
<evidence type="ECO:0000313" key="8">
    <source>
        <dbReference type="EMBL" id="MFD1018874.1"/>
    </source>
</evidence>
<dbReference type="PANTHER" id="PTHR41335:SF1">
    <property type="entry name" value="MEMBRANE PROTEIN"/>
    <property type="match status" value="1"/>
</dbReference>
<dbReference type="PANTHER" id="PTHR41335">
    <property type="entry name" value="MEMBRANE PROTEIN-RELATED"/>
    <property type="match status" value="1"/>
</dbReference>
<feature type="transmembrane region" description="Helical" evidence="6">
    <location>
        <begin position="7"/>
        <end position="25"/>
    </location>
</feature>
<feature type="domain" description="Lipopolysaccharide assembly protein A" evidence="7">
    <location>
        <begin position="24"/>
        <end position="77"/>
    </location>
</feature>
<evidence type="ECO:0000256" key="2">
    <source>
        <dbReference type="ARBA" id="ARBA00022692"/>
    </source>
</evidence>
<evidence type="ECO:0000256" key="6">
    <source>
        <dbReference type="SAM" id="Phobius"/>
    </source>
</evidence>
<feature type="transmembrane region" description="Helical" evidence="6">
    <location>
        <begin position="41"/>
        <end position="65"/>
    </location>
</feature>
<reference evidence="9" key="1">
    <citation type="journal article" date="2019" name="Int. J. Syst. Evol. Microbiol.">
        <title>The Global Catalogue of Microorganisms (GCM) 10K type strain sequencing project: providing services to taxonomists for standard genome sequencing and annotation.</title>
        <authorList>
            <consortium name="The Broad Institute Genomics Platform"/>
            <consortium name="The Broad Institute Genome Sequencing Center for Infectious Disease"/>
            <person name="Wu L."/>
            <person name="Ma J."/>
        </authorList>
    </citation>
    <scope>NUCLEOTIDE SEQUENCE [LARGE SCALE GENOMIC DNA]</scope>
    <source>
        <strain evidence="9">CCUG 56607</strain>
    </source>
</reference>
<proteinExistence type="predicted"/>
<evidence type="ECO:0000256" key="3">
    <source>
        <dbReference type="ARBA" id="ARBA00022989"/>
    </source>
</evidence>
<evidence type="ECO:0000256" key="5">
    <source>
        <dbReference type="SAM" id="MobiDB-lite"/>
    </source>
</evidence>
<evidence type="ECO:0000313" key="9">
    <source>
        <dbReference type="Proteomes" id="UP001596990"/>
    </source>
</evidence>
<feature type="region of interest" description="Disordered" evidence="5">
    <location>
        <begin position="74"/>
        <end position="103"/>
    </location>
</feature>
<keyword evidence="2 6" id="KW-0812">Transmembrane</keyword>
<name>A0ABW3L060_9BACI</name>
<feature type="compositionally biased region" description="Basic and acidic residues" evidence="5">
    <location>
        <begin position="87"/>
        <end position="103"/>
    </location>
</feature>
<keyword evidence="4 6" id="KW-0472">Membrane</keyword>
<keyword evidence="1" id="KW-1003">Cell membrane</keyword>
<gene>
    <name evidence="8" type="ORF">ACFQ2J_06650</name>
</gene>
<evidence type="ECO:0000259" key="7">
    <source>
        <dbReference type="Pfam" id="PF06305"/>
    </source>
</evidence>
<protein>
    <submittedName>
        <fullName evidence="8">Lipopolysaccharide assembly LapA domain-containing protein</fullName>
    </submittedName>
</protein>
<dbReference type="InterPro" id="IPR010445">
    <property type="entry name" value="LapA_dom"/>
</dbReference>
<comment type="caution">
    <text evidence="8">The sequence shown here is derived from an EMBL/GenBank/DDBJ whole genome shotgun (WGS) entry which is preliminary data.</text>
</comment>
<organism evidence="8 9">
    <name type="scientific">Thalassobacillus hwangdonensis</name>
    <dbReference type="NCBI Taxonomy" id="546108"/>
    <lineage>
        <taxon>Bacteria</taxon>
        <taxon>Bacillati</taxon>
        <taxon>Bacillota</taxon>
        <taxon>Bacilli</taxon>
        <taxon>Bacillales</taxon>
        <taxon>Bacillaceae</taxon>
        <taxon>Thalassobacillus</taxon>
    </lineage>
</organism>
<evidence type="ECO:0000256" key="4">
    <source>
        <dbReference type="ARBA" id="ARBA00023136"/>
    </source>
</evidence>
<dbReference type="RefSeq" id="WP_386057707.1">
    <property type="nucleotide sequence ID" value="NZ_JBHTKL010000001.1"/>
</dbReference>
<dbReference type="Proteomes" id="UP001596990">
    <property type="component" value="Unassembled WGS sequence"/>
</dbReference>
<dbReference type="Pfam" id="PF06305">
    <property type="entry name" value="LapA_dom"/>
    <property type="match status" value="1"/>
</dbReference>
<dbReference type="EMBL" id="JBHTKL010000001">
    <property type="protein sequence ID" value="MFD1018874.1"/>
    <property type="molecule type" value="Genomic_DNA"/>
</dbReference>
<keyword evidence="3 6" id="KW-1133">Transmembrane helix</keyword>
<keyword evidence="9" id="KW-1185">Reference proteome</keyword>
<accession>A0ABW3L060</accession>